<gene>
    <name evidence="1" type="ORF">OIU84_006176</name>
</gene>
<dbReference type="AlphaFoldDB" id="A0AAD6JXU6"/>
<organism evidence="1 2">
    <name type="scientific">Salix udensis</name>
    <dbReference type="NCBI Taxonomy" id="889485"/>
    <lineage>
        <taxon>Eukaryota</taxon>
        <taxon>Viridiplantae</taxon>
        <taxon>Streptophyta</taxon>
        <taxon>Embryophyta</taxon>
        <taxon>Tracheophyta</taxon>
        <taxon>Spermatophyta</taxon>
        <taxon>Magnoliopsida</taxon>
        <taxon>eudicotyledons</taxon>
        <taxon>Gunneridae</taxon>
        <taxon>Pentapetalae</taxon>
        <taxon>rosids</taxon>
        <taxon>fabids</taxon>
        <taxon>Malpighiales</taxon>
        <taxon>Salicaceae</taxon>
        <taxon>Saliceae</taxon>
        <taxon>Salix</taxon>
    </lineage>
</organism>
<keyword evidence="2" id="KW-1185">Reference proteome</keyword>
<evidence type="ECO:0000313" key="2">
    <source>
        <dbReference type="Proteomes" id="UP001162972"/>
    </source>
</evidence>
<proteinExistence type="predicted"/>
<evidence type="ECO:0000313" key="1">
    <source>
        <dbReference type="EMBL" id="KAJ6413331.1"/>
    </source>
</evidence>
<dbReference type="EMBL" id="JAPFFJ010000013">
    <property type="protein sequence ID" value="KAJ6413331.1"/>
    <property type="molecule type" value="Genomic_DNA"/>
</dbReference>
<comment type="caution">
    <text evidence="1">The sequence shown here is derived from an EMBL/GenBank/DDBJ whole genome shotgun (WGS) entry which is preliminary data.</text>
</comment>
<reference evidence="1 2" key="1">
    <citation type="journal article" date="2023" name="Int. J. Mol. Sci.">
        <title>De Novo Assembly and Annotation of 11 Diverse Shrub Willow (Salix) Genomes Reveals Novel Gene Organization in Sex-Linked Regions.</title>
        <authorList>
            <person name="Hyden B."/>
            <person name="Feng K."/>
            <person name="Yates T.B."/>
            <person name="Jawdy S."/>
            <person name="Cereghino C."/>
            <person name="Smart L.B."/>
            <person name="Muchero W."/>
        </authorList>
    </citation>
    <scope>NUCLEOTIDE SEQUENCE [LARGE SCALE GENOMIC DNA]</scope>
    <source>
        <tissue evidence="1">Shoot tip</tissue>
    </source>
</reference>
<accession>A0AAD6JXU6</accession>
<name>A0AAD6JXU6_9ROSI</name>
<sequence length="137" mass="15094">MALFPLYINTRRNEMKGDSSIQGQCGEHVRQCGLSFELRCLVTYLANKVPVEKIMSATAVNKLNKEHRLQALRASLPTLTLAGARLSAIIESYSLNSDAYVRNLLDSSNTKWPDSTSGWLTGMTHVAANNLLVLTVV</sequence>
<dbReference type="Proteomes" id="UP001162972">
    <property type="component" value="Chromosome 5"/>
</dbReference>
<protein>
    <submittedName>
        <fullName evidence="1">Uncharacterized protein</fullName>
    </submittedName>
</protein>